<sequence>MADLMKILQASQAQSIDLAKKLIQVGMQAAVTPLPEEGKGQNIDILA</sequence>
<comment type="caution">
    <text evidence="1">The sequence shown here is derived from an EMBL/GenBank/DDBJ whole genome shotgun (WGS) entry which is preliminary data.</text>
</comment>
<protein>
    <recommendedName>
        <fullName evidence="3">Motility protein</fullName>
    </recommendedName>
</protein>
<gene>
    <name evidence="1" type="ORF">OZSIB_3956</name>
</gene>
<proteinExistence type="predicted"/>
<organism evidence="1 2">
    <name type="scientific">Candidatus Ozemobacter sibiricus</name>
    <dbReference type="NCBI Taxonomy" id="2268124"/>
    <lineage>
        <taxon>Bacteria</taxon>
        <taxon>Candidatus Ozemobacteria</taxon>
        <taxon>Candidatus Ozemobacterales</taxon>
        <taxon>Candidatus Ozemobacteraceae</taxon>
        <taxon>Candidatus Ozemobacter</taxon>
    </lineage>
</organism>
<name>A0A367ZR14_9BACT</name>
<dbReference type="Proteomes" id="UP000252355">
    <property type="component" value="Unassembled WGS sequence"/>
</dbReference>
<evidence type="ECO:0008006" key="3">
    <source>
        <dbReference type="Google" id="ProtNLM"/>
    </source>
</evidence>
<dbReference type="AlphaFoldDB" id="A0A367ZR14"/>
<dbReference type="EMBL" id="QOQW01000010">
    <property type="protein sequence ID" value="RCK79802.1"/>
    <property type="molecule type" value="Genomic_DNA"/>
</dbReference>
<reference evidence="1 2" key="1">
    <citation type="submission" date="2018-05" db="EMBL/GenBank/DDBJ databases">
        <title>A metagenomic window into the 2 km-deep terrestrial subsurface aquifer revealed taxonomically and functionally diverse microbial community comprising novel uncultured bacterial lineages.</title>
        <authorList>
            <person name="Kadnikov V.V."/>
            <person name="Mardanov A.V."/>
            <person name="Beletsky A.V."/>
            <person name="Banks D."/>
            <person name="Pimenov N.V."/>
            <person name="Frank Y.A."/>
            <person name="Karnachuk O.V."/>
            <person name="Ravin N.V."/>
        </authorList>
    </citation>
    <scope>NUCLEOTIDE SEQUENCE [LARGE SCALE GENOMIC DNA]</scope>
    <source>
        <strain evidence="1">BY5</strain>
    </source>
</reference>
<accession>A0A367ZR14</accession>
<evidence type="ECO:0000313" key="1">
    <source>
        <dbReference type="EMBL" id="RCK79802.1"/>
    </source>
</evidence>
<evidence type="ECO:0000313" key="2">
    <source>
        <dbReference type="Proteomes" id="UP000252355"/>
    </source>
</evidence>